<accession>A0ACC2AYJ6</accession>
<evidence type="ECO:0000313" key="1">
    <source>
        <dbReference type="EMBL" id="KAJ7522598.1"/>
    </source>
</evidence>
<gene>
    <name evidence="1" type="ORF">O6H91_18G019000</name>
</gene>
<reference evidence="2" key="1">
    <citation type="journal article" date="2024" name="Proc. Natl. Acad. Sci. U.S.A.">
        <title>Extraordinary preservation of gene collinearity over three hundred million years revealed in homosporous lycophytes.</title>
        <authorList>
            <person name="Li C."/>
            <person name="Wickell D."/>
            <person name="Kuo L.Y."/>
            <person name="Chen X."/>
            <person name="Nie B."/>
            <person name="Liao X."/>
            <person name="Peng D."/>
            <person name="Ji J."/>
            <person name="Jenkins J."/>
            <person name="Williams M."/>
            <person name="Shu S."/>
            <person name="Plott C."/>
            <person name="Barry K."/>
            <person name="Rajasekar S."/>
            <person name="Grimwood J."/>
            <person name="Han X."/>
            <person name="Sun S."/>
            <person name="Hou Z."/>
            <person name="He W."/>
            <person name="Dai G."/>
            <person name="Sun C."/>
            <person name="Schmutz J."/>
            <person name="Leebens-Mack J.H."/>
            <person name="Li F.W."/>
            <person name="Wang L."/>
        </authorList>
    </citation>
    <scope>NUCLEOTIDE SEQUENCE [LARGE SCALE GENOMIC DNA]</scope>
    <source>
        <strain evidence="2">cv. PW_Plant_1</strain>
    </source>
</reference>
<proteinExistence type="predicted"/>
<comment type="caution">
    <text evidence="1">The sequence shown here is derived from an EMBL/GenBank/DDBJ whole genome shotgun (WGS) entry which is preliminary data.</text>
</comment>
<organism evidence="1 2">
    <name type="scientific">Diphasiastrum complanatum</name>
    <name type="common">Issler's clubmoss</name>
    <name type="synonym">Lycopodium complanatum</name>
    <dbReference type="NCBI Taxonomy" id="34168"/>
    <lineage>
        <taxon>Eukaryota</taxon>
        <taxon>Viridiplantae</taxon>
        <taxon>Streptophyta</taxon>
        <taxon>Embryophyta</taxon>
        <taxon>Tracheophyta</taxon>
        <taxon>Lycopodiopsida</taxon>
        <taxon>Lycopodiales</taxon>
        <taxon>Lycopodiaceae</taxon>
        <taxon>Lycopodioideae</taxon>
        <taxon>Diphasiastrum</taxon>
    </lineage>
</organism>
<evidence type="ECO:0000313" key="2">
    <source>
        <dbReference type="Proteomes" id="UP001162992"/>
    </source>
</evidence>
<keyword evidence="2" id="KW-1185">Reference proteome</keyword>
<protein>
    <submittedName>
        <fullName evidence="1">Uncharacterized protein</fullName>
    </submittedName>
</protein>
<dbReference type="Proteomes" id="UP001162992">
    <property type="component" value="Chromosome 18"/>
</dbReference>
<sequence>MFGSTSGVKHKPIYKLKRTTAAASAQYSSEMPVGSSSSNDTSSLWSIAEALSIMASYKHDLLQVSCHVGTVQLSSRQQTTCLREMRCENKLLERIIKFRSKQTMHIKFYERYSYHFQFVHTVLKAFFIEQCHDFSVVAVYLLQQLSIARPIQKQRAIAFTHSTQVQWRQICLIAVALQTSLKLHQKRFISICNCSVVASNL</sequence>
<name>A0ACC2AYJ6_DIPCM</name>
<dbReference type="EMBL" id="CM055109">
    <property type="protein sequence ID" value="KAJ7522598.1"/>
    <property type="molecule type" value="Genomic_DNA"/>
</dbReference>